<feature type="modified residue" description="4-aspartylphosphate" evidence="4">
    <location>
        <position position="153"/>
    </location>
</feature>
<dbReference type="InterPro" id="IPR050595">
    <property type="entry name" value="Bact_response_regulator"/>
</dbReference>
<evidence type="ECO:0000256" key="1">
    <source>
        <dbReference type="ARBA" id="ARBA00018672"/>
    </source>
</evidence>
<comment type="function">
    <text evidence="3">May play the central regulatory role in sporulation. It may be an element of the effector pathway responsible for the activation of sporulation genes in response to nutritional stress. Spo0A may act in concert with spo0H (a sigma factor) to control the expression of some genes that are critical to the sporulation process.</text>
</comment>
<dbReference type="CDD" id="cd00156">
    <property type="entry name" value="REC"/>
    <property type="match status" value="1"/>
</dbReference>
<evidence type="ECO:0000256" key="4">
    <source>
        <dbReference type="PROSITE-ProRule" id="PRU00169"/>
    </source>
</evidence>
<organism evidence="6 7">
    <name type="scientific">Pseudobutyrivibrio xylanivorans DSM 14809</name>
    <dbReference type="NCBI Taxonomy" id="1123012"/>
    <lineage>
        <taxon>Bacteria</taxon>
        <taxon>Bacillati</taxon>
        <taxon>Bacillota</taxon>
        <taxon>Clostridia</taxon>
        <taxon>Lachnospirales</taxon>
        <taxon>Lachnospiraceae</taxon>
        <taxon>Pseudobutyrivibrio</taxon>
    </lineage>
</organism>
<dbReference type="SUPFAM" id="SSF52172">
    <property type="entry name" value="CheY-like"/>
    <property type="match status" value="1"/>
</dbReference>
<evidence type="ECO:0000259" key="5">
    <source>
        <dbReference type="PROSITE" id="PS50110"/>
    </source>
</evidence>
<evidence type="ECO:0000256" key="2">
    <source>
        <dbReference type="ARBA" id="ARBA00022553"/>
    </source>
</evidence>
<protein>
    <recommendedName>
        <fullName evidence="1">Stage 0 sporulation protein A homolog</fullName>
    </recommendedName>
</protein>
<feature type="domain" description="Response regulatory" evidence="5">
    <location>
        <begin position="105"/>
        <end position="220"/>
    </location>
</feature>
<keyword evidence="7" id="KW-1185">Reference proteome</keyword>
<name>A0A1M6BCJ9_PSEXY</name>
<reference evidence="6 7" key="1">
    <citation type="submission" date="2016-11" db="EMBL/GenBank/DDBJ databases">
        <authorList>
            <person name="Jaros S."/>
            <person name="Januszkiewicz K."/>
            <person name="Wedrychowicz H."/>
        </authorList>
    </citation>
    <scope>NUCLEOTIDE SEQUENCE [LARGE SCALE GENOMIC DNA]</scope>
    <source>
        <strain evidence="6 7">DSM 14809</strain>
    </source>
</reference>
<dbReference type="InterPro" id="IPR011006">
    <property type="entry name" value="CheY-like_superfamily"/>
</dbReference>
<dbReference type="STRING" id="185007.SAMN02910350_00839"/>
<evidence type="ECO:0000313" key="6">
    <source>
        <dbReference type="EMBL" id="SHI46461.1"/>
    </source>
</evidence>
<dbReference type="SMART" id="SM00448">
    <property type="entry name" value="REC"/>
    <property type="match status" value="1"/>
</dbReference>
<dbReference type="GO" id="GO:0000160">
    <property type="term" value="P:phosphorelay signal transduction system"/>
    <property type="evidence" value="ECO:0007669"/>
    <property type="project" value="InterPro"/>
</dbReference>
<sequence>MGHKVLILGEKESFVIKILMKKLDDSGIESIFSIYDLDKIQEMWAEVSVITFSEEEAVSEDIKAFIENNLGSRRIIPLKKPVDYDSYISSVNADVSQDSFEDKKKILIVDDDPNYMSLVREWMLDDYKVSMVTSGARAIKWLGSNNADLVLLDYEMPVTSGPQVLEKLRADDQMKDLPVIFLSGNDSQESIRSVEHLNHQGYFLKTMPKDEFLNKIKVFFMQEAE</sequence>
<dbReference type="AlphaFoldDB" id="A0A1M6BCJ9"/>
<dbReference type="RefSeq" id="WP_072912032.1">
    <property type="nucleotide sequence ID" value="NZ_FQYQ01000002.1"/>
</dbReference>
<keyword evidence="2 4" id="KW-0597">Phosphoprotein</keyword>
<proteinExistence type="predicted"/>
<dbReference type="InterPro" id="IPR001789">
    <property type="entry name" value="Sig_transdc_resp-reg_receiver"/>
</dbReference>
<evidence type="ECO:0000313" key="7">
    <source>
        <dbReference type="Proteomes" id="UP000184185"/>
    </source>
</evidence>
<dbReference type="Pfam" id="PF00072">
    <property type="entry name" value="Response_reg"/>
    <property type="match status" value="1"/>
</dbReference>
<accession>A0A1M6BCJ9</accession>
<dbReference type="Gene3D" id="3.40.50.2300">
    <property type="match status" value="1"/>
</dbReference>
<dbReference type="OrthoDB" id="1706569at2"/>
<dbReference type="Proteomes" id="UP000184185">
    <property type="component" value="Unassembled WGS sequence"/>
</dbReference>
<dbReference type="PROSITE" id="PS50110">
    <property type="entry name" value="RESPONSE_REGULATORY"/>
    <property type="match status" value="1"/>
</dbReference>
<dbReference type="EMBL" id="FQYQ01000002">
    <property type="protein sequence ID" value="SHI46461.1"/>
    <property type="molecule type" value="Genomic_DNA"/>
</dbReference>
<gene>
    <name evidence="6" type="ORF">SAMN02745725_00415</name>
</gene>
<evidence type="ECO:0000256" key="3">
    <source>
        <dbReference type="ARBA" id="ARBA00024867"/>
    </source>
</evidence>
<dbReference type="PANTHER" id="PTHR44591">
    <property type="entry name" value="STRESS RESPONSE REGULATOR PROTEIN 1"/>
    <property type="match status" value="1"/>
</dbReference>
<dbReference type="PANTHER" id="PTHR44591:SF23">
    <property type="entry name" value="CHEY SUBFAMILY"/>
    <property type="match status" value="1"/>
</dbReference>